<evidence type="ECO:0000256" key="9">
    <source>
        <dbReference type="ARBA" id="ARBA00048090"/>
    </source>
</evidence>
<name>A0A077LTE2_9MICO</name>
<dbReference type="PANTHER" id="PTHR43442">
    <property type="entry name" value="GLUCONOKINASE-RELATED"/>
    <property type="match status" value="1"/>
</dbReference>
<keyword evidence="7 10" id="KW-0067">ATP-binding</keyword>
<dbReference type="GO" id="GO:0019521">
    <property type="term" value="P:D-gluconate metabolic process"/>
    <property type="evidence" value="ECO:0007669"/>
    <property type="project" value="UniProtKB-KW"/>
</dbReference>
<comment type="pathway">
    <text evidence="1">Carbohydrate acid metabolism.</text>
</comment>
<dbReference type="SUPFAM" id="SSF52540">
    <property type="entry name" value="P-loop containing nucleoside triphosphate hydrolases"/>
    <property type="match status" value="1"/>
</dbReference>
<evidence type="ECO:0000256" key="5">
    <source>
        <dbReference type="ARBA" id="ARBA00022741"/>
    </source>
</evidence>
<dbReference type="RefSeq" id="WP_053080044.1">
    <property type="nucleotide sequence ID" value="NZ_HF570958.1"/>
</dbReference>
<dbReference type="GO" id="GO:0005737">
    <property type="term" value="C:cytoplasm"/>
    <property type="evidence" value="ECO:0007669"/>
    <property type="project" value="TreeGrafter"/>
</dbReference>
<keyword evidence="5 10" id="KW-0547">Nucleotide-binding</keyword>
<keyword evidence="12" id="KW-1185">Reference proteome</keyword>
<evidence type="ECO:0000256" key="3">
    <source>
        <dbReference type="ARBA" id="ARBA00012054"/>
    </source>
</evidence>
<evidence type="ECO:0000313" key="12">
    <source>
        <dbReference type="Proteomes" id="UP000035721"/>
    </source>
</evidence>
<dbReference type="GO" id="GO:0046316">
    <property type="term" value="F:gluconokinase activity"/>
    <property type="evidence" value="ECO:0007669"/>
    <property type="project" value="UniProtKB-EC"/>
</dbReference>
<organism evidence="11 12">
    <name type="scientific">Nostocoides japonicum T1-X7</name>
    <dbReference type="NCBI Taxonomy" id="1194083"/>
    <lineage>
        <taxon>Bacteria</taxon>
        <taxon>Bacillati</taxon>
        <taxon>Actinomycetota</taxon>
        <taxon>Actinomycetes</taxon>
        <taxon>Micrococcales</taxon>
        <taxon>Intrasporangiaceae</taxon>
        <taxon>Nostocoides</taxon>
    </lineage>
</organism>
<dbReference type="Pfam" id="PF13671">
    <property type="entry name" value="AAA_33"/>
    <property type="match status" value="1"/>
</dbReference>
<evidence type="ECO:0000256" key="8">
    <source>
        <dbReference type="ARBA" id="ARBA00023064"/>
    </source>
</evidence>
<dbReference type="Gene3D" id="3.40.50.300">
    <property type="entry name" value="P-loop containing nucleotide triphosphate hydrolases"/>
    <property type="match status" value="1"/>
</dbReference>
<keyword evidence="4 10" id="KW-0808">Transferase</keyword>
<dbReference type="Proteomes" id="UP000035721">
    <property type="component" value="Unassembled WGS sequence"/>
</dbReference>
<dbReference type="AlphaFoldDB" id="A0A077LTE2"/>
<keyword evidence="8" id="KW-0311">Gluconate utilization</keyword>
<dbReference type="STRING" id="1194083.BN12_1430007"/>
<proteinExistence type="inferred from homology"/>
<evidence type="ECO:0000313" key="11">
    <source>
        <dbReference type="EMBL" id="CCH76733.1"/>
    </source>
</evidence>
<dbReference type="EC" id="2.7.1.12" evidence="3 10"/>
<evidence type="ECO:0000256" key="2">
    <source>
        <dbReference type="ARBA" id="ARBA00008420"/>
    </source>
</evidence>
<dbReference type="InterPro" id="IPR027417">
    <property type="entry name" value="P-loop_NTPase"/>
</dbReference>
<evidence type="ECO:0000256" key="1">
    <source>
        <dbReference type="ARBA" id="ARBA00004761"/>
    </source>
</evidence>
<accession>A0A077LTE2</accession>
<dbReference type="CDD" id="cd02021">
    <property type="entry name" value="GntK"/>
    <property type="match status" value="1"/>
</dbReference>
<evidence type="ECO:0000256" key="10">
    <source>
        <dbReference type="RuleBase" id="RU363066"/>
    </source>
</evidence>
<dbReference type="EMBL" id="CAJB01000050">
    <property type="protein sequence ID" value="CCH76733.1"/>
    <property type="molecule type" value="Genomic_DNA"/>
</dbReference>
<comment type="caution">
    <text evidence="11">The sequence shown here is derived from an EMBL/GenBank/DDBJ whole genome shotgun (WGS) entry which is preliminary data.</text>
</comment>
<reference evidence="11 12" key="1">
    <citation type="journal article" date="2013" name="ISME J.">
        <title>A metabolic model for members of the genus Tetrasphaera involved in enhanced biological phosphorus removal.</title>
        <authorList>
            <person name="Kristiansen R."/>
            <person name="Nguyen H.T.T."/>
            <person name="Saunders A.M."/>
            <person name="Nielsen J.L."/>
            <person name="Wimmer R."/>
            <person name="Le V.Q."/>
            <person name="McIlroy S.J."/>
            <person name="Petrovski S."/>
            <person name="Seviour R.J."/>
            <person name="Calteau A."/>
            <person name="Nielsen K.L."/>
            <person name="Nielsen P.H."/>
        </authorList>
    </citation>
    <scope>NUCLEOTIDE SEQUENCE [LARGE SCALE GENOMIC DNA]</scope>
    <source>
        <strain evidence="11 12">T1-X7</strain>
    </source>
</reference>
<comment type="catalytic activity">
    <reaction evidence="9 10">
        <text>D-gluconate + ATP = 6-phospho-D-gluconate + ADP + H(+)</text>
        <dbReference type="Rhea" id="RHEA:19433"/>
        <dbReference type="ChEBI" id="CHEBI:15378"/>
        <dbReference type="ChEBI" id="CHEBI:18391"/>
        <dbReference type="ChEBI" id="CHEBI:30616"/>
        <dbReference type="ChEBI" id="CHEBI:58759"/>
        <dbReference type="ChEBI" id="CHEBI:456216"/>
        <dbReference type="EC" id="2.7.1.12"/>
    </reaction>
</comment>
<sequence>MSPEPPTAPGADIVVVMGVSGVGKSTIAKGISTLMGWTFAEGDAFHPQANIDKMSNGIPLTDEDRWPWLALIADWMREEVQAGNNAVVTCSALRRRYRDVLRDADPAVRFLHLAASEDLVGDRLSHRQGHYMPTSLLHSQYDTLEPLDDDELAAGSVVCSVEGSAAQVLARAMDALRLTPPADDEEGHRA</sequence>
<evidence type="ECO:0000256" key="7">
    <source>
        <dbReference type="ARBA" id="ARBA00022840"/>
    </source>
</evidence>
<gene>
    <name evidence="11" type="ORF">BN12_1430007</name>
</gene>
<dbReference type="PANTHER" id="PTHR43442:SF3">
    <property type="entry name" value="GLUCONOKINASE-RELATED"/>
    <property type="match status" value="1"/>
</dbReference>
<dbReference type="NCBIfam" id="TIGR01313">
    <property type="entry name" value="therm_gnt_kin"/>
    <property type="match status" value="1"/>
</dbReference>
<keyword evidence="6 10" id="KW-0418">Kinase</keyword>
<evidence type="ECO:0000256" key="6">
    <source>
        <dbReference type="ARBA" id="ARBA00022777"/>
    </source>
</evidence>
<dbReference type="GO" id="GO:0005524">
    <property type="term" value="F:ATP binding"/>
    <property type="evidence" value="ECO:0007669"/>
    <property type="project" value="UniProtKB-KW"/>
</dbReference>
<dbReference type="InterPro" id="IPR006001">
    <property type="entry name" value="Therm_gnt_kin"/>
</dbReference>
<protein>
    <recommendedName>
        <fullName evidence="3 10">Gluconokinase</fullName>
        <ecNumber evidence="3 10">2.7.1.12</ecNumber>
    </recommendedName>
</protein>
<comment type="similarity">
    <text evidence="2 10">Belongs to the gluconokinase GntK/GntV family.</text>
</comment>
<evidence type="ECO:0000256" key="4">
    <source>
        <dbReference type="ARBA" id="ARBA00022679"/>
    </source>
</evidence>
<dbReference type="FunFam" id="3.40.50.300:FF:000522">
    <property type="entry name" value="Gluconokinase"/>
    <property type="match status" value="1"/>
</dbReference>